<evidence type="ECO:0000313" key="3">
    <source>
        <dbReference type="EMBL" id="VTJ68383.1"/>
    </source>
</evidence>
<dbReference type="Proteomes" id="UP000335636">
    <property type="component" value="Unassembled WGS sequence"/>
</dbReference>
<accession>A0A5E4BFC9</accession>
<evidence type="ECO:0000256" key="1">
    <source>
        <dbReference type="SAM" id="MobiDB-lite"/>
    </source>
</evidence>
<reference evidence="2" key="2">
    <citation type="submission" date="2020-08" db="EMBL/GenBank/DDBJ databases">
        <authorList>
            <person name="Shumante A."/>
            <person name="Zimin A.V."/>
            <person name="Puiu D."/>
            <person name="Salzberg S.L."/>
        </authorList>
    </citation>
    <scope>NUCLEOTIDE SEQUENCE</scope>
    <source>
        <strain evidence="2">WC2-LM</strain>
        <tissue evidence="2">Liver</tissue>
    </source>
</reference>
<reference evidence="3 4" key="1">
    <citation type="submission" date="2019-04" db="EMBL/GenBank/DDBJ databases">
        <authorList>
            <person name="Alioto T."/>
            <person name="Alioto T."/>
        </authorList>
    </citation>
    <scope>NUCLEOTIDE SEQUENCE [LARGE SCALE GENOMIC DNA]</scope>
</reference>
<keyword evidence="4" id="KW-1185">Reference proteome</keyword>
<dbReference type="Proteomes" id="UP000662637">
    <property type="component" value="Unassembled WGS sequence"/>
</dbReference>
<gene>
    <name evidence="2" type="ORF">GHT09_015021</name>
    <name evidence="3" type="ORF">MONAX_5E020331</name>
</gene>
<feature type="compositionally biased region" description="Polar residues" evidence="1">
    <location>
        <begin position="245"/>
        <end position="263"/>
    </location>
</feature>
<dbReference type="EMBL" id="WJEC01004138">
    <property type="protein sequence ID" value="KAF7474271.1"/>
    <property type="molecule type" value="Genomic_DNA"/>
</dbReference>
<feature type="region of interest" description="Disordered" evidence="1">
    <location>
        <begin position="225"/>
        <end position="322"/>
    </location>
</feature>
<feature type="compositionally biased region" description="Polar residues" evidence="1">
    <location>
        <begin position="284"/>
        <end position="303"/>
    </location>
</feature>
<dbReference type="EMBL" id="CABDUW010000428">
    <property type="protein sequence ID" value="VTJ68383.1"/>
    <property type="molecule type" value="Genomic_DNA"/>
</dbReference>
<sequence length="322" mass="35977">MDLRKREEPIDLEYSVNSKYIDDSMDQDDVIDLVSQEASVEPDFEENSLDSVYQEDKVELVEQELYPASSMAASGDTQMRRMTSRRIFSPGPHSSGMMSRNQYAGKMKRSVADFKEAKRFHNSFNCLKYTGDLEKTCVSSTQDEPIDSPVEIEDDEQETIDCYSNEDFDHKDESHSLFPEEQDKSFMDPLPSAHSPSSEIISLSFFPQSPVSTVSSIDALETPEDFMQLWQESPSPHDLDGDDTWLSNDQNSTQDPPTWQQVQAPDANIQGSWGPDAMEAEAAVTSQLEVTNNIQSSENSNSRDPGDLGDPGEPGDAVTAEI</sequence>
<evidence type="ECO:0000313" key="4">
    <source>
        <dbReference type="Proteomes" id="UP000335636"/>
    </source>
</evidence>
<evidence type="ECO:0000313" key="2">
    <source>
        <dbReference type="EMBL" id="KAF7474271.1"/>
    </source>
</evidence>
<proteinExistence type="predicted"/>
<protein>
    <submittedName>
        <fullName evidence="3">Uncharacterized protein</fullName>
    </submittedName>
</protein>
<organism evidence="3 4">
    <name type="scientific">Marmota monax</name>
    <name type="common">Woodchuck</name>
    <dbReference type="NCBI Taxonomy" id="9995"/>
    <lineage>
        <taxon>Eukaryota</taxon>
        <taxon>Metazoa</taxon>
        <taxon>Chordata</taxon>
        <taxon>Craniata</taxon>
        <taxon>Vertebrata</taxon>
        <taxon>Euteleostomi</taxon>
        <taxon>Mammalia</taxon>
        <taxon>Eutheria</taxon>
        <taxon>Euarchontoglires</taxon>
        <taxon>Glires</taxon>
        <taxon>Rodentia</taxon>
        <taxon>Sciuromorpha</taxon>
        <taxon>Sciuridae</taxon>
        <taxon>Xerinae</taxon>
        <taxon>Marmotini</taxon>
        <taxon>Marmota</taxon>
    </lineage>
</organism>
<name>A0A5E4BFC9_MARMO</name>
<dbReference type="AlphaFoldDB" id="A0A5E4BFC9"/>